<comment type="caution">
    <text evidence="2">The sequence shown here is derived from an EMBL/GenBank/DDBJ whole genome shotgun (WGS) entry which is preliminary data.</text>
</comment>
<reference evidence="2" key="1">
    <citation type="submission" date="2021-06" db="EMBL/GenBank/DDBJ databases">
        <authorList>
            <person name="Kallberg Y."/>
            <person name="Tangrot J."/>
            <person name="Rosling A."/>
        </authorList>
    </citation>
    <scope>NUCLEOTIDE SEQUENCE</scope>
    <source>
        <strain evidence="2">MA453B</strain>
    </source>
</reference>
<evidence type="ECO:0000256" key="1">
    <source>
        <dbReference type="SAM" id="MobiDB-lite"/>
    </source>
</evidence>
<dbReference type="OrthoDB" id="2441582at2759"/>
<protein>
    <submittedName>
        <fullName evidence="2">10268_t:CDS:1</fullName>
    </submittedName>
</protein>
<feature type="compositionally biased region" description="Basic and acidic residues" evidence="1">
    <location>
        <begin position="69"/>
        <end position="97"/>
    </location>
</feature>
<gene>
    <name evidence="2" type="ORF">DERYTH_LOCUS17611</name>
</gene>
<feature type="region of interest" description="Disordered" evidence="1">
    <location>
        <begin position="68"/>
        <end position="97"/>
    </location>
</feature>
<name>A0A9N9J480_9GLOM</name>
<accession>A0A9N9J480</accession>
<dbReference type="EMBL" id="CAJVPY010016802">
    <property type="protein sequence ID" value="CAG8758853.1"/>
    <property type="molecule type" value="Genomic_DNA"/>
</dbReference>
<keyword evidence="3" id="KW-1185">Reference proteome</keyword>
<dbReference type="AlphaFoldDB" id="A0A9N9J480"/>
<evidence type="ECO:0000313" key="3">
    <source>
        <dbReference type="Proteomes" id="UP000789405"/>
    </source>
</evidence>
<feature type="non-terminal residue" evidence="2">
    <location>
        <position position="1"/>
    </location>
</feature>
<evidence type="ECO:0000313" key="2">
    <source>
        <dbReference type="EMBL" id="CAG8758853.1"/>
    </source>
</evidence>
<sequence>KNKQKQAQENTTNKSSSDKKNESNNIVQTGYTHQRSKVFGFSSESSVFSFLPGNDGEGGDKFKRLREKRAKERSKSLEYQRQFPKDPLGEKIKSLFE</sequence>
<dbReference type="Proteomes" id="UP000789405">
    <property type="component" value="Unassembled WGS sequence"/>
</dbReference>
<feature type="region of interest" description="Disordered" evidence="1">
    <location>
        <begin position="1"/>
        <end position="31"/>
    </location>
</feature>
<organism evidence="2 3">
    <name type="scientific">Dentiscutata erythropus</name>
    <dbReference type="NCBI Taxonomy" id="1348616"/>
    <lineage>
        <taxon>Eukaryota</taxon>
        <taxon>Fungi</taxon>
        <taxon>Fungi incertae sedis</taxon>
        <taxon>Mucoromycota</taxon>
        <taxon>Glomeromycotina</taxon>
        <taxon>Glomeromycetes</taxon>
        <taxon>Diversisporales</taxon>
        <taxon>Gigasporaceae</taxon>
        <taxon>Dentiscutata</taxon>
    </lineage>
</organism>
<proteinExistence type="predicted"/>